<dbReference type="EMBL" id="JABBWG010000026">
    <property type="protein sequence ID" value="KAG1812479.1"/>
    <property type="molecule type" value="Genomic_DNA"/>
</dbReference>
<dbReference type="AlphaFoldDB" id="A0A9P7E666"/>
<accession>A0A9P7E666</accession>
<organism evidence="1 2">
    <name type="scientific">Suillus subaureus</name>
    <dbReference type="NCBI Taxonomy" id="48587"/>
    <lineage>
        <taxon>Eukaryota</taxon>
        <taxon>Fungi</taxon>
        <taxon>Dikarya</taxon>
        <taxon>Basidiomycota</taxon>
        <taxon>Agaricomycotina</taxon>
        <taxon>Agaricomycetes</taxon>
        <taxon>Agaricomycetidae</taxon>
        <taxon>Boletales</taxon>
        <taxon>Suillineae</taxon>
        <taxon>Suillaceae</taxon>
        <taxon>Suillus</taxon>
    </lineage>
</organism>
<sequence length="133" mass="15047">MKRIMSPSRVRRTASMILPGSMATAWTQAHFSMLLSTDKLIKELWVSGGVHLLLYCIKTGRIPPTFVTNYRLLCDFFFEEKIPVALIVTHLEKEDLMDDWYARNEGSFDSHAVKCVDHACITAVANLDPKGSE</sequence>
<name>A0A9P7E666_9AGAM</name>
<proteinExistence type="predicted"/>
<dbReference type="RefSeq" id="XP_041190624.1">
    <property type="nucleotide sequence ID" value="XM_041341695.1"/>
</dbReference>
<reference evidence="1" key="1">
    <citation type="journal article" date="2020" name="New Phytol.">
        <title>Comparative genomics reveals dynamic genome evolution in host specialist ectomycorrhizal fungi.</title>
        <authorList>
            <person name="Lofgren L.A."/>
            <person name="Nguyen N.H."/>
            <person name="Vilgalys R."/>
            <person name="Ruytinx J."/>
            <person name="Liao H.L."/>
            <person name="Branco S."/>
            <person name="Kuo A."/>
            <person name="LaButti K."/>
            <person name="Lipzen A."/>
            <person name="Andreopoulos W."/>
            <person name="Pangilinan J."/>
            <person name="Riley R."/>
            <person name="Hundley H."/>
            <person name="Na H."/>
            <person name="Barry K."/>
            <person name="Grigoriev I.V."/>
            <person name="Stajich J.E."/>
            <person name="Kennedy P.G."/>
        </authorList>
    </citation>
    <scope>NUCLEOTIDE SEQUENCE</scope>
    <source>
        <strain evidence="1">MN1</strain>
    </source>
</reference>
<dbReference type="GeneID" id="64635711"/>
<evidence type="ECO:0000313" key="1">
    <source>
        <dbReference type="EMBL" id="KAG1812479.1"/>
    </source>
</evidence>
<dbReference type="Proteomes" id="UP000807769">
    <property type="component" value="Unassembled WGS sequence"/>
</dbReference>
<evidence type="ECO:0000313" key="2">
    <source>
        <dbReference type="Proteomes" id="UP000807769"/>
    </source>
</evidence>
<comment type="caution">
    <text evidence="1">The sequence shown here is derived from an EMBL/GenBank/DDBJ whole genome shotgun (WGS) entry which is preliminary data.</text>
</comment>
<protein>
    <submittedName>
        <fullName evidence="1">Uncharacterized protein</fullName>
    </submittedName>
</protein>
<gene>
    <name evidence="1" type="ORF">BJ212DRAFT_1518993</name>
</gene>
<keyword evidence="2" id="KW-1185">Reference proteome</keyword>
<dbReference type="OrthoDB" id="8954335at2759"/>